<dbReference type="GO" id="GO:0030026">
    <property type="term" value="P:intracellular manganese ion homeostasis"/>
    <property type="evidence" value="ECO:0007669"/>
    <property type="project" value="TreeGrafter"/>
</dbReference>
<keyword evidence="3" id="KW-1133">Transmembrane helix</keyword>
<accession>A0A292PT92</accession>
<dbReference type="PANTHER" id="PTHR12064">
    <property type="entry name" value="METAL TRANSPORTER CNNM"/>
    <property type="match status" value="1"/>
</dbReference>
<evidence type="ECO:0000256" key="3">
    <source>
        <dbReference type="SAM" id="Phobius"/>
    </source>
</evidence>
<keyword evidence="3" id="KW-0472">Membrane</keyword>
<evidence type="ECO:0000313" key="5">
    <source>
        <dbReference type="Proteomes" id="UP001412239"/>
    </source>
</evidence>
<feature type="region of interest" description="Disordered" evidence="2">
    <location>
        <begin position="46"/>
        <end position="66"/>
    </location>
</feature>
<keyword evidence="1" id="KW-0677">Repeat</keyword>
<dbReference type="InterPro" id="IPR045095">
    <property type="entry name" value="ACDP"/>
</dbReference>
<organism evidence="4 5">
    <name type="scientific">Tuber aestivum</name>
    <name type="common">summer truffle</name>
    <dbReference type="NCBI Taxonomy" id="59557"/>
    <lineage>
        <taxon>Eukaryota</taxon>
        <taxon>Fungi</taxon>
        <taxon>Dikarya</taxon>
        <taxon>Ascomycota</taxon>
        <taxon>Pezizomycotina</taxon>
        <taxon>Pezizomycetes</taxon>
        <taxon>Pezizales</taxon>
        <taxon>Tuberaceae</taxon>
        <taxon>Tuber</taxon>
    </lineage>
</organism>
<gene>
    <name evidence="4" type="ORF">GSTUAT00006237001</name>
</gene>
<dbReference type="PANTHER" id="PTHR12064:SF97">
    <property type="entry name" value="METAL TRANSPORTER CNNM-5"/>
    <property type="match status" value="1"/>
</dbReference>
<feature type="compositionally biased region" description="Basic and acidic residues" evidence="2">
    <location>
        <begin position="48"/>
        <end position="59"/>
    </location>
</feature>
<evidence type="ECO:0000313" key="4">
    <source>
        <dbReference type="EMBL" id="CUS09690.1"/>
    </source>
</evidence>
<keyword evidence="5" id="KW-1185">Reference proteome</keyword>
<protein>
    <submittedName>
        <fullName evidence="4">Uncharacterized protein</fullName>
    </submittedName>
</protein>
<reference evidence="4" key="1">
    <citation type="submission" date="2015-10" db="EMBL/GenBank/DDBJ databases">
        <authorList>
            <person name="Regsiter A."/>
            <person name="william w."/>
        </authorList>
    </citation>
    <scope>NUCLEOTIDE SEQUENCE</scope>
    <source>
        <strain evidence="4">Montdore</strain>
    </source>
</reference>
<evidence type="ECO:0000256" key="2">
    <source>
        <dbReference type="SAM" id="MobiDB-lite"/>
    </source>
</evidence>
<dbReference type="GO" id="GO:0005737">
    <property type="term" value="C:cytoplasm"/>
    <property type="evidence" value="ECO:0007669"/>
    <property type="project" value="TreeGrafter"/>
</dbReference>
<proteinExistence type="predicted"/>
<feature type="transmembrane region" description="Helical" evidence="3">
    <location>
        <begin position="150"/>
        <end position="173"/>
    </location>
</feature>
<dbReference type="Proteomes" id="UP001412239">
    <property type="component" value="Unassembled WGS sequence"/>
</dbReference>
<dbReference type="Gene3D" id="3.10.580.10">
    <property type="entry name" value="CBS-domain"/>
    <property type="match status" value="1"/>
</dbReference>
<dbReference type="GO" id="GO:0010960">
    <property type="term" value="P:magnesium ion homeostasis"/>
    <property type="evidence" value="ECO:0007669"/>
    <property type="project" value="InterPro"/>
</dbReference>
<name>A0A292PT92_9PEZI</name>
<feature type="transmembrane region" description="Helical" evidence="3">
    <location>
        <begin position="6"/>
        <end position="28"/>
    </location>
</feature>
<sequence>MNAGRIIYARWLSVAIPFVYFLLWSTAFSTAYPGLRRRNYPHLAEPSAIREPKDSETPPHKPHKFKGPLWCDGPITAGPTADREAYVCEGQTLCKGATGCDGPLTCTGSWFDDEGMLACRGDLLCDGALSCNEITPAACLPGLRGMPDWALGLLLGFLILISGAITGCTAAVMQGALDLENKVARDIMKPIPDVKMLDVKDRMNIGRWKKVINWGYSRIPVYSSIEENRRADSPYQDCPIKIWGYLHCFVELAVLIAIVEKGPPIEPKTQDNTPANNAPPNRVCEGIRDGIFKKLKFIRNEGDYQQPLTQTPKYWTDSPIYKLSREQPLGIVTMEDVLKALLRSPIFDEKDITHYRRRMGHGSGSPERVFESELQSPFARESLNSDELEVESELPAGLAIQLNTKNGGNGSDIASRKEHNSGDKHLSFSKPLVPISSRERRRNALTDPLGGTPRCNSPEGLSSKDKGKGKAFEVRKAMSENNYSTNASDGFELESLTGVSIPSSIFSHSTSTTSHLVDLLGLRGEYTNSSGPGPPTLDEEFPVPVHST</sequence>
<dbReference type="EMBL" id="LN891072">
    <property type="protein sequence ID" value="CUS09690.1"/>
    <property type="molecule type" value="Genomic_DNA"/>
</dbReference>
<evidence type="ECO:0000256" key="1">
    <source>
        <dbReference type="ARBA" id="ARBA00022737"/>
    </source>
</evidence>
<feature type="region of interest" description="Disordered" evidence="2">
    <location>
        <begin position="401"/>
        <end position="470"/>
    </location>
</feature>
<feature type="compositionally biased region" description="Basic and acidic residues" evidence="2">
    <location>
        <begin position="414"/>
        <end position="426"/>
    </location>
</feature>
<dbReference type="AlphaFoldDB" id="A0A292PT92"/>
<dbReference type="InterPro" id="IPR046342">
    <property type="entry name" value="CBS_dom_sf"/>
</dbReference>
<feature type="region of interest" description="Disordered" evidence="2">
    <location>
        <begin position="525"/>
        <end position="548"/>
    </location>
</feature>
<keyword evidence="3" id="KW-0812">Transmembrane</keyword>